<dbReference type="RefSeq" id="XP_018137459.1">
    <property type="nucleotide sequence ID" value="XM_018288858.1"/>
</dbReference>
<sequence length="286" mass="32652">MSRSGDKILGNSTDGPPDSTPSEQCESHWRYEGYPGFSKWMASSGDFLILRRFSQLNIRVLLLMQHQIVMLSEELEQIDHEGQQYSDARGDCSSLQHEPLPHRLEILDQLKILLKEYNEYVCCFSEIRSWKSAQDHQVENVENWAYNHEHAIDAKELEFIRAGRDVVALVRNDKSPLRLLLEKFRPIILSNLFRTKTKPDQAQSATTNYYSNARLDASVAFIIITTGLLLLLGPMWWLQFVRDEVKRLGIITGFVLLFTSLLASTTVARPFEVLAATAAYSAVLMS</sequence>
<dbReference type="KEGG" id="pchm:VFPPC_10493"/>
<keyword evidence="2" id="KW-0472">Membrane</keyword>
<comment type="caution">
    <text evidence="4">The sequence shown here is derived from an EMBL/GenBank/DDBJ whole genome shotgun (WGS) entry which is preliminary data.</text>
</comment>
<dbReference type="GeneID" id="28852852"/>
<name>A0A179F1V8_METCM</name>
<feature type="region of interest" description="Disordered" evidence="1">
    <location>
        <begin position="1"/>
        <end position="26"/>
    </location>
</feature>
<dbReference type="Pfam" id="PF20237">
    <property type="entry name" value="DUF6594"/>
    <property type="match status" value="1"/>
</dbReference>
<dbReference type="Proteomes" id="UP000078397">
    <property type="component" value="Unassembled WGS sequence"/>
</dbReference>
<reference evidence="4 5" key="1">
    <citation type="journal article" date="2016" name="PLoS Pathog.">
        <title>Biosynthesis of antibiotic leucinostatins in bio-control fungus Purpureocillium lilacinum and their inhibition on phytophthora revealed by genome mining.</title>
        <authorList>
            <person name="Wang G."/>
            <person name="Liu Z."/>
            <person name="Lin R."/>
            <person name="Li E."/>
            <person name="Mao Z."/>
            <person name="Ling J."/>
            <person name="Yang Y."/>
            <person name="Yin W.B."/>
            <person name="Xie B."/>
        </authorList>
    </citation>
    <scope>NUCLEOTIDE SEQUENCE [LARGE SCALE GENOMIC DNA]</scope>
    <source>
        <strain evidence="4">170</strain>
    </source>
</reference>
<dbReference type="STRING" id="1380566.A0A179F1V8"/>
<keyword evidence="2" id="KW-0812">Transmembrane</keyword>
<organism evidence="4 5">
    <name type="scientific">Pochonia chlamydosporia 170</name>
    <dbReference type="NCBI Taxonomy" id="1380566"/>
    <lineage>
        <taxon>Eukaryota</taxon>
        <taxon>Fungi</taxon>
        <taxon>Dikarya</taxon>
        <taxon>Ascomycota</taxon>
        <taxon>Pezizomycotina</taxon>
        <taxon>Sordariomycetes</taxon>
        <taxon>Hypocreomycetidae</taxon>
        <taxon>Hypocreales</taxon>
        <taxon>Clavicipitaceae</taxon>
        <taxon>Pochonia</taxon>
    </lineage>
</organism>
<accession>A0A179F1V8</accession>
<protein>
    <recommendedName>
        <fullName evidence="3">DUF6594 domain-containing protein</fullName>
    </recommendedName>
</protein>
<evidence type="ECO:0000256" key="1">
    <source>
        <dbReference type="SAM" id="MobiDB-lite"/>
    </source>
</evidence>
<feature type="transmembrane region" description="Helical" evidence="2">
    <location>
        <begin position="217"/>
        <end position="238"/>
    </location>
</feature>
<feature type="domain" description="DUF6594" evidence="3">
    <location>
        <begin position="34"/>
        <end position="285"/>
    </location>
</feature>
<dbReference type="InterPro" id="IPR046529">
    <property type="entry name" value="DUF6594"/>
</dbReference>
<dbReference type="EMBL" id="LSBJ02000011">
    <property type="protein sequence ID" value="OAQ59435.1"/>
    <property type="molecule type" value="Genomic_DNA"/>
</dbReference>
<evidence type="ECO:0000256" key="2">
    <source>
        <dbReference type="SAM" id="Phobius"/>
    </source>
</evidence>
<feature type="compositionally biased region" description="Polar residues" evidence="1">
    <location>
        <begin position="10"/>
        <end position="24"/>
    </location>
</feature>
<evidence type="ECO:0000313" key="4">
    <source>
        <dbReference type="EMBL" id="OAQ59435.1"/>
    </source>
</evidence>
<evidence type="ECO:0000313" key="5">
    <source>
        <dbReference type="Proteomes" id="UP000078397"/>
    </source>
</evidence>
<dbReference type="PANTHER" id="PTHR34502">
    <property type="entry name" value="DUF6594 DOMAIN-CONTAINING PROTEIN-RELATED"/>
    <property type="match status" value="1"/>
</dbReference>
<dbReference type="AlphaFoldDB" id="A0A179F1V8"/>
<keyword evidence="5" id="KW-1185">Reference proteome</keyword>
<dbReference type="PANTHER" id="PTHR34502:SF4">
    <property type="entry name" value="DUF6594 DOMAIN-CONTAINING PROTEIN"/>
    <property type="match status" value="1"/>
</dbReference>
<feature type="transmembrane region" description="Helical" evidence="2">
    <location>
        <begin position="250"/>
        <end position="268"/>
    </location>
</feature>
<gene>
    <name evidence="4" type="ORF">VFPPC_10493</name>
</gene>
<keyword evidence="2" id="KW-1133">Transmembrane helix</keyword>
<dbReference type="OrthoDB" id="5416037at2759"/>
<proteinExistence type="predicted"/>
<evidence type="ECO:0000259" key="3">
    <source>
        <dbReference type="Pfam" id="PF20237"/>
    </source>
</evidence>